<feature type="transmembrane region" description="Helical" evidence="6">
    <location>
        <begin position="125"/>
        <end position="146"/>
    </location>
</feature>
<dbReference type="PANTHER" id="PTHR14948">
    <property type="entry name" value="NG5"/>
    <property type="match status" value="1"/>
</dbReference>
<evidence type="ECO:0000313" key="8">
    <source>
        <dbReference type="Proteomes" id="UP001189429"/>
    </source>
</evidence>
<evidence type="ECO:0000256" key="3">
    <source>
        <dbReference type="ARBA" id="ARBA00022692"/>
    </source>
</evidence>
<comment type="caution">
    <text evidence="7">The sequence shown here is derived from an EMBL/GenBank/DDBJ whole genome shotgun (WGS) entry which is preliminary data.</text>
</comment>
<feature type="transmembrane region" description="Helical" evidence="6">
    <location>
        <begin position="167"/>
        <end position="188"/>
    </location>
</feature>
<evidence type="ECO:0000256" key="5">
    <source>
        <dbReference type="ARBA" id="ARBA00023136"/>
    </source>
</evidence>
<comment type="subcellular location">
    <subcellularLocation>
        <location evidence="1">Membrane</location>
    </subcellularLocation>
</comment>
<dbReference type="Proteomes" id="UP001189429">
    <property type="component" value="Unassembled WGS sequence"/>
</dbReference>
<dbReference type="PANTHER" id="PTHR14948:SF25">
    <property type="entry name" value="DUF4190 DOMAIN-CONTAINING PROTEIN"/>
    <property type="match status" value="1"/>
</dbReference>
<accession>A0ABN9RXJ4</accession>
<sequence length="195" mass="20062">MAAAGRVVQGSVVEGYAPRYVQATVVNPEQGGNAPYAQGNVPPMAQPYSSGPDCGAPTVIGTPIGGQPVGQPYGMRPQGMAYAPQAHPPMGMSSNPYSGSGYSGSGYGPGGGEAFDERADSPMCLAVLACLCCCPLVGICALVKSAEVSSANARGDYSLGHIKRKEAMMWIYMTVCLGMAFYIANVAMGNYQSKS</sequence>
<evidence type="ECO:0000256" key="6">
    <source>
        <dbReference type="SAM" id="Phobius"/>
    </source>
</evidence>
<keyword evidence="3 6" id="KW-0812">Transmembrane</keyword>
<organism evidence="7 8">
    <name type="scientific">Prorocentrum cordatum</name>
    <dbReference type="NCBI Taxonomy" id="2364126"/>
    <lineage>
        <taxon>Eukaryota</taxon>
        <taxon>Sar</taxon>
        <taxon>Alveolata</taxon>
        <taxon>Dinophyceae</taxon>
        <taxon>Prorocentrales</taxon>
        <taxon>Prorocentraceae</taxon>
        <taxon>Prorocentrum</taxon>
    </lineage>
</organism>
<gene>
    <name evidence="7" type="ORF">PCOR1329_LOCUS24433</name>
</gene>
<name>A0ABN9RXJ4_9DINO</name>
<dbReference type="InterPro" id="IPR007593">
    <property type="entry name" value="CD225/Dispanin_fam"/>
</dbReference>
<reference evidence="7" key="1">
    <citation type="submission" date="2023-10" db="EMBL/GenBank/DDBJ databases">
        <authorList>
            <person name="Chen Y."/>
            <person name="Shah S."/>
            <person name="Dougan E. K."/>
            <person name="Thang M."/>
            <person name="Chan C."/>
        </authorList>
    </citation>
    <scope>NUCLEOTIDE SEQUENCE [LARGE SCALE GENOMIC DNA]</scope>
</reference>
<keyword evidence="4 6" id="KW-1133">Transmembrane helix</keyword>
<evidence type="ECO:0000256" key="1">
    <source>
        <dbReference type="ARBA" id="ARBA00004370"/>
    </source>
</evidence>
<evidence type="ECO:0000256" key="2">
    <source>
        <dbReference type="ARBA" id="ARBA00006843"/>
    </source>
</evidence>
<dbReference type="Pfam" id="PF04505">
    <property type="entry name" value="CD225"/>
    <property type="match status" value="1"/>
</dbReference>
<dbReference type="EMBL" id="CAUYUJ010008413">
    <property type="protein sequence ID" value="CAK0823864.1"/>
    <property type="molecule type" value="Genomic_DNA"/>
</dbReference>
<comment type="similarity">
    <text evidence="2">Belongs to the CD225/Dispanin family.</text>
</comment>
<evidence type="ECO:0000313" key="7">
    <source>
        <dbReference type="EMBL" id="CAK0823864.1"/>
    </source>
</evidence>
<keyword evidence="8" id="KW-1185">Reference proteome</keyword>
<proteinExistence type="inferred from homology"/>
<dbReference type="InterPro" id="IPR051423">
    <property type="entry name" value="CD225/Dispanin"/>
</dbReference>
<evidence type="ECO:0000256" key="4">
    <source>
        <dbReference type="ARBA" id="ARBA00022989"/>
    </source>
</evidence>
<protein>
    <submittedName>
        <fullName evidence="7">Uncharacterized protein</fullName>
    </submittedName>
</protein>
<keyword evidence="5 6" id="KW-0472">Membrane</keyword>